<dbReference type="KEGG" id="tet:TTHERM_00582220"/>
<dbReference type="AlphaFoldDB" id="Q23Q68"/>
<evidence type="ECO:0000313" key="2">
    <source>
        <dbReference type="EMBL" id="EAR98716.2"/>
    </source>
</evidence>
<keyword evidence="3" id="KW-1185">Reference proteome</keyword>
<dbReference type="InParanoid" id="Q23Q68"/>
<organism evidence="2 3">
    <name type="scientific">Tetrahymena thermophila (strain SB210)</name>
    <dbReference type="NCBI Taxonomy" id="312017"/>
    <lineage>
        <taxon>Eukaryota</taxon>
        <taxon>Sar</taxon>
        <taxon>Alveolata</taxon>
        <taxon>Ciliophora</taxon>
        <taxon>Intramacronucleata</taxon>
        <taxon>Oligohymenophorea</taxon>
        <taxon>Hymenostomatida</taxon>
        <taxon>Tetrahymenina</taxon>
        <taxon>Tetrahymenidae</taxon>
        <taxon>Tetrahymena</taxon>
    </lineage>
</organism>
<reference evidence="3" key="1">
    <citation type="journal article" date="2006" name="PLoS Biol.">
        <title>Macronuclear genome sequence of the ciliate Tetrahymena thermophila, a model eukaryote.</title>
        <authorList>
            <person name="Eisen J.A."/>
            <person name="Coyne R.S."/>
            <person name="Wu M."/>
            <person name="Wu D."/>
            <person name="Thiagarajan M."/>
            <person name="Wortman J.R."/>
            <person name="Badger J.H."/>
            <person name="Ren Q."/>
            <person name="Amedeo P."/>
            <person name="Jones K.M."/>
            <person name="Tallon L.J."/>
            <person name="Delcher A.L."/>
            <person name="Salzberg S.L."/>
            <person name="Silva J.C."/>
            <person name="Haas B.J."/>
            <person name="Majoros W.H."/>
            <person name="Farzad M."/>
            <person name="Carlton J.M."/>
            <person name="Smith R.K. Jr."/>
            <person name="Garg J."/>
            <person name="Pearlman R.E."/>
            <person name="Karrer K.M."/>
            <person name="Sun L."/>
            <person name="Manning G."/>
            <person name="Elde N.C."/>
            <person name="Turkewitz A.P."/>
            <person name="Asai D.J."/>
            <person name="Wilkes D.E."/>
            <person name="Wang Y."/>
            <person name="Cai H."/>
            <person name="Collins K."/>
            <person name="Stewart B.A."/>
            <person name="Lee S.R."/>
            <person name="Wilamowska K."/>
            <person name="Weinberg Z."/>
            <person name="Ruzzo W.L."/>
            <person name="Wloga D."/>
            <person name="Gaertig J."/>
            <person name="Frankel J."/>
            <person name="Tsao C.-C."/>
            <person name="Gorovsky M.A."/>
            <person name="Keeling P.J."/>
            <person name="Waller R.F."/>
            <person name="Patron N.J."/>
            <person name="Cherry J.M."/>
            <person name="Stover N.A."/>
            <person name="Krieger C.J."/>
            <person name="del Toro C."/>
            <person name="Ryder H.F."/>
            <person name="Williamson S.C."/>
            <person name="Barbeau R.A."/>
            <person name="Hamilton E.P."/>
            <person name="Orias E."/>
        </authorList>
    </citation>
    <scope>NUCLEOTIDE SEQUENCE [LARGE SCALE GENOMIC DNA]</scope>
    <source>
        <strain evidence="3">SB210</strain>
    </source>
</reference>
<proteinExistence type="predicted"/>
<evidence type="ECO:0000313" key="3">
    <source>
        <dbReference type="Proteomes" id="UP000009168"/>
    </source>
</evidence>
<evidence type="ECO:0000256" key="1">
    <source>
        <dbReference type="SAM" id="MobiDB-lite"/>
    </source>
</evidence>
<dbReference type="Proteomes" id="UP000009168">
    <property type="component" value="Unassembled WGS sequence"/>
</dbReference>
<gene>
    <name evidence="2" type="ORF">TTHERM_00582220</name>
</gene>
<dbReference type="GeneID" id="7843437"/>
<dbReference type="RefSeq" id="XP_001018961.2">
    <property type="nucleotide sequence ID" value="XM_001018961.3"/>
</dbReference>
<protein>
    <submittedName>
        <fullName evidence="2">Uncharacterized protein</fullName>
    </submittedName>
</protein>
<accession>Q23Q68</accession>
<feature type="region of interest" description="Disordered" evidence="1">
    <location>
        <begin position="14"/>
        <end position="33"/>
    </location>
</feature>
<dbReference type="EMBL" id="GG662649">
    <property type="protein sequence ID" value="EAR98716.2"/>
    <property type="molecule type" value="Genomic_DNA"/>
</dbReference>
<dbReference type="HOGENOM" id="CLU_793409_0_0_1"/>
<name>Q23Q68_TETTS</name>
<sequence>MEIEETKTRLVILRQPKKNEDQNKNNQLQLAKRNPNEIQQRVVQIIYKPLAAQKEIFLSHDMYIEFNGLDNEQGFLVYKSLYKQLRPVVSLNHLKQLKFLQVNLDQTQRGILNLDPLINQLDSLQNQEYHQLATRLTNYKQNLHYIAQCCLSRKIPEIQKRNYQTFNTFMNEELKIFLEEQDPYGFYSYQLIQCVDDLSDASVIQSGCNENFIKLLGSDLESYYNLIMRQGFFEVTNYTKRNEQTQEFIDIVKTLFENNFDMSSIMVSDNIDILTLDGIKITAKIVPQIHICYGQDEDGIIPGQKSILGYLYIVKYILDEKQIQYILDVRQNKKKEFSELIYEEPEQSFQHFQYTCSAQHFKEFQEKHSKQSFQQIPNDYQNCESKTCKIRFL</sequence>